<name>A0A8J3TV47_9ACTN</name>
<gene>
    <name evidence="1" type="ORF">Pmi06nite_69470</name>
</gene>
<protein>
    <submittedName>
        <fullName evidence="1">Uncharacterized protein</fullName>
    </submittedName>
</protein>
<organism evidence="1 2">
    <name type="scientific">Planotetraspora mira</name>
    <dbReference type="NCBI Taxonomy" id="58121"/>
    <lineage>
        <taxon>Bacteria</taxon>
        <taxon>Bacillati</taxon>
        <taxon>Actinomycetota</taxon>
        <taxon>Actinomycetes</taxon>
        <taxon>Streptosporangiales</taxon>
        <taxon>Streptosporangiaceae</taxon>
        <taxon>Planotetraspora</taxon>
    </lineage>
</organism>
<evidence type="ECO:0000313" key="2">
    <source>
        <dbReference type="Proteomes" id="UP000650628"/>
    </source>
</evidence>
<dbReference type="AlphaFoldDB" id="A0A8J3TV47"/>
<dbReference type="Proteomes" id="UP000650628">
    <property type="component" value="Unassembled WGS sequence"/>
</dbReference>
<sequence>MTNPLSNSEYLVIQFDQRDGSLVVLESLGYSAYDRDDALRDAESAAAQAHARGLPIQYVVIRLDTEAVFPAHE</sequence>
<dbReference type="RefSeq" id="WP_203957336.1">
    <property type="nucleotide sequence ID" value="NZ_BOOO01000040.1"/>
</dbReference>
<keyword evidence="2" id="KW-1185">Reference proteome</keyword>
<comment type="caution">
    <text evidence="1">The sequence shown here is derived from an EMBL/GenBank/DDBJ whole genome shotgun (WGS) entry which is preliminary data.</text>
</comment>
<proteinExistence type="predicted"/>
<dbReference type="EMBL" id="BOOO01000040">
    <property type="protein sequence ID" value="GII33505.1"/>
    <property type="molecule type" value="Genomic_DNA"/>
</dbReference>
<reference evidence="1 2" key="1">
    <citation type="submission" date="2021-01" db="EMBL/GenBank/DDBJ databases">
        <title>Whole genome shotgun sequence of Planotetraspora mira NBRC 15435.</title>
        <authorList>
            <person name="Komaki H."/>
            <person name="Tamura T."/>
        </authorList>
    </citation>
    <scope>NUCLEOTIDE SEQUENCE [LARGE SCALE GENOMIC DNA]</scope>
    <source>
        <strain evidence="1 2">NBRC 15435</strain>
    </source>
</reference>
<accession>A0A8J3TV47</accession>
<evidence type="ECO:0000313" key="1">
    <source>
        <dbReference type="EMBL" id="GII33505.1"/>
    </source>
</evidence>